<feature type="compositionally biased region" description="Polar residues" evidence="1">
    <location>
        <begin position="2392"/>
        <end position="2401"/>
    </location>
</feature>
<feature type="domain" description="Coiled-coil" evidence="3">
    <location>
        <begin position="1955"/>
        <end position="2032"/>
    </location>
</feature>
<evidence type="ECO:0000256" key="1">
    <source>
        <dbReference type="SAM" id="MobiDB-lite"/>
    </source>
</evidence>
<dbReference type="InterPro" id="IPR053366">
    <property type="entry name" value="LRR_transmembrane"/>
</dbReference>
<feature type="compositionally biased region" description="Polar residues" evidence="1">
    <location>
        <begin position="1085"/>
        <end position="1098"/>
    </location>
</feature>
<feature type="region of interest" description="Disordered" evidence="1">
    <location>
        <begin position="2635"/>
        <end position="2660"/>
    </location>
</feature>
<feature type="region of interest" description="Disordered" evidence="1">
    <location>
        <begin position="1877"/>
        <end position="1913"/>
    </location>
</feature>
<feature type="compositionally biased region" description="Polar residues" evidence="1">
    <location>
        <begin position="2308"/>
        <end position="2325"/>
    </location>
</feature>
<dbReference type="Pfam" id="PF15804">
    <property type="entry name" value="CCDC168_N"/>
    <property type="match status" value="5"/>
</dbReference>
<feature type="compositionally biased region" description="Basic and acidic residues" evidence="1">
    <location>
        <begin position="2181"/>
        <end position="2206"/>
    </location>
</feature>
<dbReference type="InterPro" id="IPR031624">
    <property type="entry name" value="CCDC168_N"/>
</dbReference>
<dbReference type="RefSeq" id="XP_035294721.1">
    <property type="nucleotide sequence ID" value="XM_035438830.1"/>
</dbReference>
<feature type="region of interest" description="Disordered" evidence="1">
    <location>
        <begin position="1055"/>
        <end position="1113"/>
    </location>
</feature>
<feature type="region of interest" description="Disordered" evidence="1">
    <location>
        <begin position="3183"/>
        <end position="3210"/>
    </location>
</feature>
<evidence type="ECO:0000259" key="3">
    <source>
        <dbReference type="Pfam" id="PF15804"/>
    </source>
</evidence>
<dbReference type="OrthoDB" id="9837682at2759"/>
<feature type="domain" description="Coiled-coil" evidence="3">
    <location>
        <begin position="2932"/>
        <end position="3065"/>
    </location>
</feature>
<evidence type="ECO:0000256" key="2">
    <source>
        <dbReference type="SAM" id="Phobius"/>
    </source>
</evidence>
<feature type="transmembrane region" description="Helical" evidence="2">
    <location>
        <begin position="84"/>
        <end position="103"/>
    </location>
</feature>
<feature type="compositionally biased region" description="Polar residues" evidence="1">
    <location>
        <begin position="2372"/>
        <end position="2382"/>
    </location>
</feature>
<feature type="domain" description="Coiled-coil" evidence="3">
    <location>
        <begin position="3297"/>
        <end position="3386"/>
    </location>
</feature>
<feature type="compositionally biased region" description="Basic and acidic residues" evidence="1">
    <location>
        <begin position="617"/>
        <end position="632"/>
    </location>
</feature>
<dbReference type="Proteomes" id="UP001108280">
    <property type="component" value="Chromosome 2"/>
</dbReference>
<keyword evidence="2" id="KW-1133">Transmembrane helix</keyword>
<reference evidence="4" key="1">
    <citation type="journal article" date="2018" name="Biotechnol. Bioeng.">
        <title>A reference genome of the Chinese hamster based on a hybrid assembly strategy.</title>
        <authorList>
            <person name="Rupp O."/>
            <person name="MacDonald M.L."/>
            <person name="Li S."/>
            <person name="Dhiman H."/>
            <person name="Polson S."/>
            <person name="Griep S."/>
            <person name="Heffner K."/>
            <person name="Hernandez I."/>
            <person name="Brinkrolf K."/>
            <person name="Jadhav V."/>
            <person name="Samoudi M."/>
            <person name="Hao H."/>
            <person name="Kingham B."/>
            <person name="Goesmann A."/>
            <person name="Betenbaugh M.J."/>
            <person name="Lewis N.E."/>
            <person name="Borth N."/>
            <person name="Lee K.H."/>
        </authorList>
    </citation>
    <scope>NUCLEOTIDE SEQUENCE [LARGE SCALE GENOMIC DNA]</scope>
    <source>
        <strain evidence="4">17A/GY</strain>
    </source>
</reference>
<dbReference type="PANTHER" id="PTHR35542:SF2">
    <property type="entry name" value="LEUCINE-RICH REPEAT TRANSMEMBRANE PROTEIN CCDC168"/>
    <property type="match status" value="1"/>
</dbReference>
<feature type="compositionally biased region" description="Basic and acidic residues" evidence="1">
    <location>
        <begin position="2648"/>
        <end position="2660"/>
    </location>
</feature>
<accession>A0A9J7K3Y0</accession>
<feature type="compositionally biased region" description="Low complexity" evidence="1">
    <location>
        <begin position="384"/>
        <end position="396"/>
    </location>
</feature>
<feature type="domain" description="Coiled-coil" evidence="3">
    <location>
        <begin position="2289"/>
        <end position="2415"/>
    </location>
</feature>
<feature type="region of interest" description="Disordered" evidence="1">
    <location>
        <begin position="3472"/>
        <end position="3540"/>
    </location>
</feature>
<name>A0A9J7K3Y0_CRIGR</name>
<sequence>MPWPLKYEARSVETSDFNMHGSYGSIDTNTDPSCNRTTDLKMAFGNSLGLDITLVLGGKKVTLINENRFYTIWDFLDYWIFNNTWISILFTIFLGVAFEIILIRTCELFKKKLKLWKNSGLYSQRQDEDVFPKGEILAIECWSISKTSSAERVEAFSERVTTSPPCEEKGNNIRKETISSNEYEYQGSHFCETHSSSGGTRKSFSMIHSKVKNIFMRSFYRKDPQSKYQTKSFSSSNLFSIMKTNRKKNTLPVSFPSTFTFTRAEDLNVTPCPPVHLLLSLDQIKHLEENVRRKIPVNPKALSGREADCLHPRSQESLIHYQHPKEEFLPAEALDTFPDQSAMQNQLIREEQFTSQTQQCIHNQESVISQPGFIQPLDVMRQPFSSSTQDSFQSQQIDHKDKSQHFNHIPCIDETEDLTKGLESDEHFSETQCSVYFNDQNKSNHLVTGQNSVFQNTDFLSLRSNSLAEDFPQQNVIPGQQPVASLESNQHCAHSSMSLSLNIKRQRNKREIPDNERKLNLKVPHPKAKKTSHSQVLPIIVCHTSENKITFRCKKKKNIVHQRKTMPDIALHLISVSKLITPHVKKYFLKCLVAVIPDLITCERFLQAQNKSLDTEKINSTRADKHTDRDEAAGPMHPPSMPEKSSASECLIETTEHRVPFCEKPTQTLDGHITEDKEDLNKDLCAVATRPFKVRKIASGPKNVLSVKHKFKVKKPAFSLRLSVTAHNTLNRRKVGDRFEINSKQMLHDVILAPGFLNVQPQRSSIQNNKTDIKITPPKTHVERKEKNLDSLDKERKAVDAPEVQLCCDVKVLPETVAPVRSFRFDACPVKSETKMEKEMFQAVSLTEAVTESVDSPRMDSFCVANTKTSAATQTELQYCAELALDPLTSGKLLAKDSLRQPSNVPNDGNDTREISCGFNQNTFPCSVNYCMPVLIHSKKKEQIRFTNMSTARFKYMNKVKPMASKTFNITGNKKKSKLDLKIKLKRVDQAKAFLPECQNTICLSNHGDLQEVFCHAQLKQGGLASQIRVDCVPESSEFYNREKNFKEEKQNPFVQAASQHGQHRWADADQRKETLTDEPEPSPISLSQEQPANNQGVKYQKDSLKSTSETSLQMAPIQAEGLQTTTRTESGINVPMVPKILSPKAGTSSPGEFTKMTDDDLESYENSEHELELYPAEKDSETSTGLQVAFLQSSDSVTRSSVLRPKGKRKVLRSKRHTTARQRHRTMPEIKPSVPQSVGCRYSKKQNCKEMKYSWIISEEKCYKMGNIVGACLDFIYSTVYILSNKKNRSSKPWIDEQRIRRLSHRERIREKSPNGRNTHFLGSADLSSSSSMKNYEEEVEEEPEDILISENSPSLTCATYQEKDHDQEGRTIAQVQAQTLTEVISCSTPCPIPDELQLEKLEDCFNVSPLTFEEDKDNALSKGECDLSDERRHKEQAADSEREPKELSASYANPNHSGEIKCDSTIMEGTDPEGKNADEISYLTDVALDINMSSKIETEESTSSKKTPCSVPRKPEILLHEGKFTSDDIKEIDLQSKEERENDDDTLLESFPQDSQHFVFCSHQSRDPISHELRKEGGKNILFTVEQEIPQPSQSAGLTQKEYAMCMSSSKGPPIQSQTDEVNPDRTKYGISDDGTHEQKLNSWDRLEREGLKNDLQATITESLNLSTPQALRSERKIKVSIRKALQGKMCSIGITMKGRKTAVSKVLTISQCGHRKNLLPKTLKPQISEFIHSAVLSDSFNIKVLKDPTAEKNKRLLTQELAATMLESLDFSTPTSKEKENLKLMDKGNEMSNNYLSVKTRKAEISQTLTTAGCGTPKQGKLMADLSLNTTFSPMPVSLDLNTCGGIQDRDMMWTMRFSTDQSEHEERAWCTDYMDEDTTSNSTKDVKGQGGEEGPSISSPQNMTEPNSVQSGLQLINSATYPELERTLYDGQAEPVNVNDLQCSMVDVTSNTLSLHSLAYSEVDTRIHEEQAMQITQSSHQPKLQRPSDTEEICANSNLEPILNNGKCSIEYTSQKEESTTTEKTMHLKEKPSVLQKIQLDITEPGQELQKIKDELNVDETSTSMWVSSPCLKSDTRIEEADGITEVTLHFLTELSLQTSSAILDEVRKECAKGHTTSATLKQEEHVLQKTEHEVKIFGEKVTMHTEDKDCTGNKTLSQDLFSSSKDQGEIDPQNEEQERVDGKDEKEQTYNNDGKDQEKMDLNYTKQGKCSQDDREEKEKNPEGKEQRETIGDGQKHEEGCLENGEQETWNHKCDTQGEVNPNSIEPGKADQQRESKEKVAPEYLPSQSSHKLMSIRTEGEEQTQGTMKSANLQLQQQKLLETGKTKQTESAEDDDKSNVKIGKQCESQTWMDGGKNVHRKDVMPSKDTSSNTNQLPLSHVPRTTGHYGTNTTDEQTNVNENLGHVQERNCELGEGLTLASLPHSKLDIRIKVKKETCIETGSFSPYSQSMEPSDAETSSFTASSLNNIINDSKRSRYMSYKEENRVKTFERGTVHHKAECVNINKSPLSYVPEIKRPKLHLKEKSKKKQEGRKAKGMLLREARPVITSSNASTLDKSKEVETEVRQRHLPHSMPQESLPEGQVASTKSISNHAKRRKLHLSATDVLTRPSDLGLKAKISATYHGLNVKENSIPRKRRTSWRSSKEKTGQKQGKTRESIVFTTKIDSSTPSVPHHGLLPLQEDFLVASCTGELTHSGSNESITLPNAISKANIQELYDEAKVRVIVKDSKDRMHLRARISPTAHFNDSMPPFDIREQREKPEHTKGDPTMIVLNETASLPFLSFQKSDTRVSKEENILGETEISFLPPKSESDKRACMGSSGYGLSNRKESTHKNEKNRLIKDVKDKEFTKSMDQSVKKLPWSHTLRIKELQGKAQVETLVDLANTILSLSISQLQLNTYLGAQITGGEVYSEIKSLKEHVPQKEKEDKKRHVNVKSKMHAKDINCKTNKSPDLPMKNLSDLHWKTREPRGKVEQDISEPRVTLTKKLTKTSTATSPQPILIGNPGIMEECTPVLTRSSASFGYFQKSSDSERGIYIQPTTGDTSVSLQIEKQHMSGEKEEPGMQIAKIITHKYQETRVQELQDEQGLVLTKSSYLLSDLLHSKLYEKIEFNDTKLILRNSASQKLSTKGKPLPREAIVDDTTKGVQKQHLPQREETYRKEIIDRQCTDVTLKSQNSLFSQKLHRTEPMHTNSPKPKEQDNKSEPRVLRKMYNSKPPPDITLCKAVQVDEGRSESAPFYPFPQMFPAFSDAEKMADTEARCGYVRKEKPCTKQVEKTVDLTVGVQCQRTKVPPISNLLNAKEFVLNMKLLEKKAQKDKSELAVVASRTFLSMSSPASRTSLGKTQKDTARVTGHTCPQGNVQEAADIQERANRESAEDDSNCIVKTTEHNMLQRQATPQESKSVTTVYQKSGLPQVDLACESDSPDLNIDLTRLDMIKREKMLNIKGQKCQPEKCEKEPSTKIGNCKEENEIKDNLSHKTSPKFPVSPPKKSLKETLTTSGTLVCSKGPMTERGQETGSDRSIKPKKVKQSNATVSEMLPPEKTFQNKEEQNVDMKKQAIPHSKSGQQIKAKSFPPLNVRVQNKYQRIPLLTDVDEKTAVNISPPMQSGAHMSITEFNPTRRKEDSPSIVLEQEQCDLELPHKSHDSLLNSEPRNLCLQTIQGDVSGSKDLNIIHIPEMNTTGQEEIRKDTLTSPECTFEDQTSEMVNISLQKCDSHLQRAISEDYSCRVYMKVIKMNFRSPRGDNTHANLKIDYQRRFPSPSCVKTPTLNVSNSSKVMTAPKGIEKQETWNPPSIVPLSHILYKFSKKEKADLLVHLCTKSLEIQATGLPRIVAQSYVMANAQDKSKPLFKCIHSATKDPKRTNRVLVLFDERSFCEIDYDLQCKYLRSIPRPSVTVVSKPNVLPKHTSKLRMGSGSECKKEEECEKSNIRSFDKELLQHVPFQKKNLQQSSSLTRKFQEPANVPVLYSGLQGTKQKDMTILSDLKLQMASEQDKQCHVWFQETSSYKKHSVARTRKNISDVADSYSSWISDGCTNDVPLNTETSTDLAEYPVSEESNSEECVFIETNFYLTQDSQKLVFEVPKGIPLADTHKVDEPTVLKPFYCGDPNDYHTKTHRKHTSPMAPSCYQSQNTSKYKINSKMQSPDWLSHSSSNTVEIESTKSCITWNKDWSSTTWSTTSYSLTSSTTESNIKLNLAKKHGKSYMYPQVKERRIAKSDLWRKSNVQQSSNYSHSHSGEKHPRRKRLYHYEPKDPNPQTNQMPEPNAHWQNVKFYSERRENQPFLYACMPADSMDVIPQTIRWVIPRKILQQRNFKVPRVAHISKSWNLLSSSKKLLGSLAWAFNRIRYH</sequence>
<feature type="region of interest" description="Disordered" evidence="1">
    <location>
        <begin position="617"/>
        <end position="645"/>
    </location>
</feature>
<reference evidence="4" key="2">
    <citation type="journal article" date="2020" name="Biotechnol. Bioeng.">
        <title>Chromosome-scale scaffolds for the Chinese hamster reference genome assembly to facilitate the study of the CHO epigenome.</title>
        <authorList>
            <person name="Hilliard W."/>
            <person name="MacDonald M."/>
            <person name="Lee K.H."/>
        </authorList>
    </citation>
    <scope>NUCLEOTIDE SEQUENCE [LARGE SCALE GENOMIC DNA]</scope>
    <source>
        <strain evidence="4">17A/GY</strain>
    </source>
</reference>
<feature type="compositionally biased region" description="Basic and acidic residues" evidence="1">
    <location>
        <begin position="3200"/>
        <end position="3210"/>
    </location>
</feature>
<feature type="compositionally biased region" description="Basic and acidic residues" evidence="1">
    <location>
        <begin position="1065"/>
        <end position="1076"/>
    </location>
</feature>
<keyword evidence="4" id="KW-1185">Reference proteome</keyword>
<feature type="compositionally biased region" description="Basic and acidic residues" evidence="1">
    <location>
        <begin position="2216"/>
        <end position="2245"/>
    </location>
</feature>
<dbReference type="PANTHER" id="PTHR35542">
    <property type="entry name" value="COILED-COIL DOMAIN-CONTAINING PROTEIN 168"/>
    <property type="match status" value="1"/>
</dbReference>
<feature type="compositionally biased region" description="Basic and acidic residues" evidence="1">
    <location>
        <begin position="3518"/>
        <end position="3528"/>
    </location>
</feature>
<feature type="compositionally biased region" description="Basic and acidic residues" evidence="1">
    <location>
        <begin position="2832"/>
        <end position="2841"/>
    </location>
</feature>
<evidence type="ECO:0000313" key="5">
    <source>
        <dbReference type="RefSeq" id="XP_035294721.1"/>
    </source>
</evidence>
<organism evidence="4 5">
    <name type="scientific">Cricetulus griseus</name>
    <name type="common">Chinese hamster</name>
    <name type="synonym">Cricetulus barabensis griseus</name>
    <dbReference type="NCBI Taxonomy" id="10029"/>
    <lineage>
        <taxon>Eukaryota</taxon>
        <taxon>Metazoa</taxon>
        <taxon>Chordata</taxon>
        <taxon>Craniata</taxon>
        <taxon>Vertebrata</taxon>
        <taxon>Euteleostomi</taxon>
        <taxon>Mammalia</taxon>
        <taxon>Eutheria</taxon>
        <taxon>Euarchontoglires</taxon>
        <taxon>Glires</taxon>
        <taxon>Rodentia</taxon>
        <taxon>Myomorpha</taxon>
        <taxon>Muroidea</taxon>
        <taxon>Cricetidae</taxon>
        <taxon>Cricetinae</taxon>
        <taxon>Cricetulus</taxon>
    </lineage>
</organism>
<feature type="region of interest" description="Disordered" evidence="1">
    <location>
        <begin position="1309"/>
        <end position="1337"/>
    </location>
</feature>
<feature type="compositionally biased region" description="Polar residues" evidence="1">
    <location>
        <begin position="2157"/>
        <end position="2170"/>
    </location>
</feature>
<feature type="compositionally biased region" description="Basic and acidic residues" evidence="1">
    <location>
        <begin position="1419"/>
        <end position="1448"/>
    </location>
</feature>
<keyword evidence="2" id="KW-0472">Membrane</keyword>
<dbReference type="KEGG" id="cge:118237895"/>
<reference evidence="5" key="3">
    <citation type="submission" date="2025-08" db="UniProtKB">
        <authorList>
            <consortium name="RefSeq"/>
        </authorList>
    </citation>
    <scope>IDENTIFICATION</scope>
    <source>
        <strain evidence="5">17A/GY</strain>
        <tissue evidence="5">Liver</tissue>
    </source>
</reference>
<feature type="region of interest" description="Disordered" evidence="1">
    <location>
        <begin position="1417"/>
        <end position="1477"/>
    </location>
</feature>
<feature type="compositionally biased region" description="Polar residues" evidence="1">
    <location>
        <begin position="4229"/>
        <end position="4240"/>
    </location>
</feature>
<keyword evidence="2" id="KW-0812">Transmembrane</keyword>
<feature type="region of interest" description="Disordered" evidence="1">
    <location>
        <begin position="2152"/>
        <end position="2401"/>
    </location>
</feature>
<dbReference type="GeneID" id="118237895"/>
<feature type="compositionally biased region" description="Basic and acidic residues" evidence="1">
    <location>
        <begin position="2273"/>
        <end position="2286"/>
    </location>
</feature>
<feature type="region of interest" description="Disordered" evidence="1">
    <location>
        <begin position="384"/>
        <end position="407"/>
    </location>
</feature>
<proteinExistence type="predicted"/>
<protein>
    <submittedName>
        <fullName evidence="5">Uncharacterized protein LOC118237895</fullName>
    </submittedName>
</protein>
<feature type="domain" description="Coiled-coil" evidence="3">
    <location>
        <begin position="2486"/>
        <end position="2677"/>
    </location>
</feature>
<feature type="region of interest" description="Disordered" evidence="1">
    <location>
        <begin position="2814"/>
        <end position="2841"/>
    </location>
</feature>
<feature type="region of interest" description="Disordered" evidence="1">
    <location>
        <begin position="2572"/>
        <end position="2608"/>
    </location>
</feature>
<gene>
    <name evidence="5" type="primary">LOC118237895</name>
</gene>
<feature type="compositionally biased region" description="Polar residues" evidence="1">
    <location>
        <begin position="1900"/>
        <end position="1913"/>
    </location>
</feature>
<evidence type="ECO:0000313" key="4">
    <source>
        <dbReference type="Proteomes" id="UP001108280"/>
    </source>
</evidence>
<feature type="region of interest" description="Disordered" evidence="1">
    <location>
        <begin position="4228"/>
        <end position="4271"/>
    </location>
</feature>
<feature type="compositionally biased region" description="Basic and acidic residues" evidence="1">
    <location>
        <begin position="3472"/>
        <end position="3482"/>
    </location>
</feature>